<evidence type="ECO:0000313" key="7">
    <source>
        <dbReference type="Proteomes" id="UP000289555"/>
    </source>
</evidence>
<gene>
    <name evidence="6" type="ORF">HORIV_51360</name>
</gene>
<dbReference type="PANTHER" id="PTHR38776:SF1">
    <property type="entry name" value="MLTA-INTERACTING PROTEIN-RELATED"/>
    <property type="match status" value="1"/>
</dbReference>
<dbReference type="PANTHER" id="PTHR38776">
    <property type="entry name" value="MLTA-INTERACTING PROTEIN-RELATED"/>
    <property type="match status" value="1"/>
</dbReference>
<comment type="subcellular location">
    <subcellularLocation>
        <location evidence="1">Cell outer membrane</location>
    </subcellularLocation>
</comment>
<keyword evidence="5" id="KW-0998">Cell outer membrane</keyword>
<evidence type="ECO:0000256" key="2">
    <source>
        <dbReference type="ARBA" id="ARBA00005722"/>
    </source>
</evidence>
<reference evidence="7" key="1">
    <citation type="journal article" date="2019" name="Microbiol. Resour. Announc.">
        <title>Complete Genome Sequence of Halomonas olivaria, a Moderately Halophilic Bacterium Isolated from Olive Processing Effluents, Obtained by Nanopore Sequencing.</title>
        <authorList>
            <person name="Nagata S."/>
            <person name="Ii K.M."/>
            <person name="Tsukimi T."/>
            <person name="Miura M.C."/>
            <person name="Galipon J."/>
            <person name="Arakawa K."/>
        </authorList>
    </citation>
    <scope>NUCLEOTIDE SEQUENCE [LARGE SCALE GENOMIC DNA]</scope>
    <source>
        <strain evidence="7">TYRC17</strain>
    </source>
</reference>
<sequence length="272" mass="30303">MQSSFTSTHCFNTAAIRRATATLIIICLSIPLTALATGKQADDDSFWEIGLGVVSSQEAYTGMDSDIMPLPIVAFENRYIQLSGPELALKLPSYELSDSNEFNFSIFGRYDFLGYEEGDARILKGMEDRDGGFWAGFKTEWQNSFADISAEFATEAAGDSKGGSFNLAIEKTWYFKENFMLTPRLTANWLDSHYIDYYYGVRKNEVTADRGYYNGGAGVNVEVGVLGGYMFEQKHFVLLDVGITSLASEIKNSPLVDRSTENSIALGYLYRF</sequence>
<accession>A0ABM7GPT1</accession>
<keyword evidence="3" id="KW-0732">Signal</keyword>
<keyword evidence="4" id="KW-0472">Membrane</keyword>
<keyword evidence="7" id="KW-1185">Reference proteome</keyword>
<evidence type="ECO:0000256" key="4">
    <source>
        <dbReference type="ARBA" id="ARBA00023136"/>
    </source>
</evidence>
<evidence type="ECO:0000256" key="5">
    <source>
        <dbReference type="ARBA" id="ARBA00023237"/>
    </source>
</evidence>
<dbReference type="InterPro" id="IPR010583">
    <property type="entry name" value="MipA"/>
</dbReference>
<organism evidence="6 7">
    <name type="scientific">Vreelandella olivaria</name>
    <dbReference type="NCBI Taxonomy" id="390919"/>
    <lineage>
        <taxon>Bacteria</taxon>
        <taxon>Pseudomonadati</taxon>
        <taxon>Pseudomonadota</taxon>
        <taxon>Gammaproteobacteria</taxon>
        <taxon>Oceanospirillales</taxon>
        <taxon>Halomonadaceae</taxon>
        <taxon>Vreelandella</taxon>
    </lineage>
</organism>
<evidence type="ECO:0000313" key="6">
    <source>
        <dbReference type="EMBL" id="BBI52715.1"/>
    </source>
</evidence>
<dbReference type="Proteomes" id="UP000289555">
    <property type="component" value="Chromosome"/>
</dbReference>
<proteinExistence type="inferred from homology"/>
<evidence type="ECO:0000256" key="1">
    <source>
        <dbReference type="ARBA" id="ARBA00004442"/>
    </source>
</evidence>
<dbReference type="Pfam" id="PF06629">
    <property type="entry name" value="MipA"/>
    <property type="match status" value="1"/>
</dbReference>
<comment type="similarity">
    <text evidence="2">Belongs to the MipA/OmpV family.</text>
</comment>
<protein>
    <submittedName>
        <fullName evidence="6">Outer membrane protein</fullName>
    </submittedName>
</protein>
<evidence type="ECO:0000256" key="3">
    <source>
        <dbReference type="ARBA" id="ARBA00022729"/>
    </source>
</evidence>
<dbReference type="EMBL" id="AP019416">
    <property type="protein sequence ID" value="BBI52715.1"/>
    <property type="molecule type" value="Genomic_DNA"/>
</dbReference>
<name>A0ABM7GPT1_9GAMM</name>